<dbReference type="PANTHER" id="PTHR48053:SF71">
    <property type="entry name" value="LEUCINE RICH REPEAT FAMILY PROTEIN, EXPRESSED"/>
    <property type="match status" value="1"/>
</dbReference>
<evidence type="ECO:0000256" key="1">
    <source>
        <dbReference type="ARBA" id="ARBA00004167"/>
    </source>
</evidence>
<comment type="caution">
    <text evidence="4">The sequence shown here is derived from an EMBL/GenBank/DDBJ whole genome shotgun (WGS) entry which is preliminary data.</text>
</comment>
<name>A0A0K9PT93_ZOSMR</name>
<dbReference type="Gene3D" id="3.80.10.10">
    <property type="entry name" value="Ribonuclease Inhibitor"/>
    <property type="match status" value="1"/>
</dbReference>
<evidence type="ECO:0000256" key="2">
    <source>
        <dbReference type="ARBA" id="ARBA00022729"/>
    </source>
</evidence>
<dbReference type="Proteomes" id="UP000036987">
    <property type="component" value="Unassembled WGS sequence"/>
</dbReference>
<gene>
    <name evidence="4" type="ORF">ZOSMA_17G00160</name>
</gene>
<evidence type="ECO:0000313" key="5">
    <source>
        <dbReference type="Proteomes" id="UP000036987"/>
    </source>
</evidence>
<dbReference type="InterPro" id="IPR001611">
    <property type="entry name" value="Leu-rich_rpt"/>
</dbReference>
<dbReference type="GO" id="GO:0004674">
    <property type="term" value="F:protein serine/threonine kinase activity"/>
    <property type="evidence" value="ECO:0007669"/>
    <property type="project" value="UniProtKB-EC"/>
</dbReference>
<sequence>MLDVSSNKLTGTIPSNLCASNQLRLLIQVNNFLFGSISESLGRCSTLVRVRLGQNYLNGSLPAGFLYLPKLNLFELQRNYLNGMLSENPNPNSNGWSSSSELESLNLSDNLFKGAIPVSFSKFSSLQTLLLRNNRFEGFFGNCSQLAYLDLSKNNLSGPISEAITRLGILNYLNVSWNHLNDIVPKLFAGMKSLTVVDFAFNDLSSILPYTDQFTYFNVTSFDGNLKLYQILIPDLVPAIPNEMRKEDADGDEDEDARGLEVWVEGRTSMGTFGGYSAHSFFSFLPVFYYSGISVNLI</sequence>
<dbReference type="OrthoDB" id="676979at2759"/>
<keyword evidence="5" id="KW-1185">Reference proteome</keyword>
<evidence type="ECO:0000313" key="4">
    <source>
        <dbReference type="EMBL" id="KMZ71460.1"/>
    </source>
</evidence>
<comment type="subcellular location">
    <subcellularLocation>
        <location evidence="1">Membrane</location>
        <topology evidence="1">Single-pass membrane protein</topology>
    </subcellularLocation>
</comment>
<reference evidence="5" key="1">
    <citation type="journal article" date="2016" name="Nature">
        <title>The genome of the seagrass Zostera marina reveals angiosperm adaptation to the sea.</title>
        <authorList>
            <person name="Olsen J.L."/>
            <person name="Rouze P."/>
            <person name="Verhelst B."/>
            <person name="Lin Y.-C."/>
            <person name="Bayer T."/>
            <person name="Collen J."/>
            <person name="Dattolo E."/>
            <person name="De Paoli E."/>
            <person name="Dittami S."/>
            <person name="Maumus F."/>
            <person name="Michel G."/>
            <person name="Kersting A."/>
            <person name="Lauritano C."/>
            <person name="Lohaus R."/>
            <person name="Toepel M."/>
            <person name="Tonon T."/>
            <person name="Vanneste K."/>
            <person name="Amirebrahimi M."/>
            <person name="Brakel J."/>
            <person name="Bostroem C."/>
            <person name="Chovatia M."/>
            <person name="Grimwood J."/>
            <person name="Jenkins J.W."/>
            <person name="Jueterbock A."/>
            <person name="Mraz A."/>
            <person name="Stam W.T."/>
            <person name="Tice H."/>
            <person name="Bornberg-Bauer E."/>
            <person name="Green P.J."/>
            <person name="Pearson G.A."/>
            <person name="Procaccini G."/>
            <person name="Duarte C.M."/>
            <person name="Schmutz J."/>
            <person name="Reusch T.B.H."/>
            <person name="Van de Peer Y."/>
        </authorList>
    </citation>
    <scope>NUCLEOTIDE SEQUENCE [LARGE SCALE GENOMIC DNA]</scope>
    <source>
        <strain evidence="5">cv. Finnish</strain>
    </source>
</reference>
<protein>
    <submittedName>
        <fullName evidence="4">Uncharacterized protein</fullName>
    </submittedName>
</protein>
<proteinExistence type="predicted"/>
<dbReference type="STRING" id="29655.A0A0K9PT93"/>
<evidence type="ECO:0000256" key="3">
    <source>
        <dbReference type="ARBA" id="ARBA00023170"/>
    </source>
</evidence>
<dbReference type="EMBL" id="LFYR01000671">
    <property type="protein sequence ID" value="KMZ71460.1"/>
    <property type="molecule type" value="Genomic_DNA"/>
</dbReference>
<dbReference type="GO" id="GO:0016020">
    <property type="term" value="C:membrane"/>
    <property type="evidence" value="ECO:0007669"/>
    <property type="project" value="UniProtKB-SubCell"/>
</dbReference>
<dbReference type="AlphaFoldDB" id="A0A0K9PT93"/>
<dbReference type="SUPFAM" id="SSF52058">
    <property type="entry name" value="L domain-like"/>
    <property type="match status" value="1"/>
</dbReference>
<keyword evidence="2" id="KW-0732">Signal</keyword>
<dbReference type="PANTHER" id="PTHR48053">
    <property type="entry name" value="LEUCINE RICH REPEAT FAMILY PROTEIN, EXPRESSED"/>
    <property type="match status" value="1"/>
</dbReference>
<dbReference type="InterPro" id="IPR051716">
    <property type="entry name" value="Plant_RL_S/T_kinase"/>
</dbReference>
<organism evidence="4 5">
    <name type="scientific">Zostera marina</name>
    <name type="common">Eelgrass</name>
    <dbReference type="NCBI Taxonomy" id="29655"/>
    <lineage>
        <taxon>Eukaryota</taxon>
        <taxon>Viridiplantae</taxon>
        <taxon>Streptophyta</taxon>
        <taxon>Embryophyta</taxon>
        <taxon>Tracheophyta</taxon>
        <taxon>Spermatophyta</taxon>
        <taxon>Magnoliopsida</taxon>
        <taxon>Liliopsida</taxon>
        <taxon>Zosteraceae</taxon>
        <taxon>Zostera</taxon>
    </lineage>
</organism>
<dbReference type="InterPro" id="IPR032675">
    <property type="entry name" value="LRR_dom_sf"/>
</dbReference>
<dbReference type="Pfam" id="PF00560">
    <property type="entry name" value="LRR_1"/>
    <property type="match status" value="3"/>
</dbReference>
<accession>A0A0K9PT93</accession>
<dbReference type="OMA" id="XAGALPA"/>
<keyword evidence="3" id="KW-0675">Receptor</keyword>